<name>A0A3D9SJP0_9BACL</name>
<proteinExistence type="predicted"/>
<dbReference type="SUPFAM" id="SSF53756">
    <property type="entry name" value="UDP-Glycosyltransferase/glycogen phosphorylase"/>
    <property type="match status" value="1"/>
</dbReference>
<feature type="domain" description="Spore protein YkvP/CgeB glycosyl transferase-like" evidence="1">
    <location>
        <begin position="248"/>
        <end position="363"/>
    </location>
</feature>
<protein>
    <submittedName>
        <fullName evidence="2">Glycosyltransferase involved in cell wall biosynthesis</fullName>
    </submittedName>
</protein>
<keyword evidence="3" id="KW-1185">Reference proteome</keyword>
<dbReference type="PANTHER" id="PTHR12526">
    <property type="entry name" value="GLYCOSYLTRANSFERASE"/>
    <property type="match status" value="1"/>
</dbReference>
<evidence type="ECO:0000313" key="2">
    <source>
        <dbReference type="EMBL" id="REE90523.1"/>
    </source>
</evidence>
<dbReference type="Pfam" id="PF13524">
    <property type="entry name" value="Glyco_trans_1_2"/>
    <property type="match status" value="1"/>
</dbReference>
<evidence type="ECO:0000313" key="3">
    <source>
        <dbReference type="Proteomes" id="UP000256304"/>
    </source>
</evidence>
<sequence>MNLSDIERKLEEIYRLRTQIFKEINLEHNENNDVFQDTPTERMRFNRRVSHLCELKIACIMDDFTYQSFEPECNLFQVSPHNWRQEIQQYQPDMFFLESAWSGGDGLWKTKIAYFSDELIEVLSYCKKTNIPVVFWNKEDPVFFDTFIGVAQYVDFVFTTDIDCIDAYKSKLGHNQVFLLPFAAQTKHHNPLETFTRKNRFCFAGAYYKKYKTRTKDLEAFVDIIAAEHQVDIYDRNYYNKDSNYKFPRKYKRYILGNLKAGEISKAYKGYKFNINMNTVKQSQSMCARRVFELLASNTVTVSNYSRAIRNLLGDLVICTDDSKRLQDELRRFDNEEYYSKYRLLGLRKIIAEHTYRHRLSYIAEKVFGKLSEVPKQVVILAKADTDEQIKRIMNQFKRQKYEHKNLFILSETGMKSYFEEIMISNRLTEENMNCFKEQSNYLAFFSNDDYYGPNYIYDLMQALEYSELPVISKATFFEKVDGSINKVNEGQTYRVVNGPHIRRSLIQSTQFTDKEIEEYLDEINDGVVTRPSISINEYNYCMNFSGESLEVVDDMVLPDMGISMGVVERHANRIKPDSGSHLSKSKALLIVDDYPEYEDLYRYAFIHTRVVEYKRMGHIVDIFKCSERFSKGYSEFYGIDITSGFYEEVNDVLHYGGYDTVLLHFLNETIWDGIKNAARGKKIIIWVHGSEIQSWWRRKHNYSTRQEMEQAEAQSDKRIRFWREIFQLAISESSEYNIQFVFVSNYLAQGAFEDTGITLPGEKYSIIHNYINNQLFNYRQKDAELRKKILTIRPFANHNYANDLAVQAIQVLAKEPFFKELEFRIVGKGDLFKETVKKVRKYKNVVIEERFLRLEEIADLHKDYGIFLVPSRMDTQGVSRDEAMSSGLVPVTNAVAAIPEFVDSDCGFLVEPEDYMELAESIKKLYVDPELFERLSTHAAERVRQQSGIRSTISREIELIQ</sequence>
<gene>
    <name evidence="2" type="ORF">A8990_10626</name>
</gene>
<dbReference type="GO" id="GO:0016740">
    <property type="term" value="F:transferase activity"/>
    <property type="evidence" value="ECO:0007669"/>
    <property type="project" value="UniProtKB-KW"/>
</dbReference>
<dbReference type="OrthoDB" id="7019976at2"/>
<organism evidence="2 3">
    <name type="scientific">Paenibacillus taihuensis</name>
    <dbReference type="NCBI Taxonomy" id="1156355"/>
    <lineage>
        <taxon>Bacteria</taxon>
        <taxon>Bacillati</taxon>
        <taxon>Bacillota</taxon>
        <taxon>Bacilli</taxon>
        <taxon>Bacillales</taxon>
        <taxon>Paenibacillaceae</taxon>
        <taxon>Paenibacillus</taxon>
    </lineage>
</organism>
<dbReference type="PANTHER" id="PTHR12526:SF630">
    <property type="entry name" value="GLYCOSYLTRANSFERASE"/>
    <property type="match status" value="1"/>
</dbReference>
<dbReference type="InterPro" id="IPR055259">
    <property type="entry name" value="YkvP/CgeB_Glyco_trans-like"/>
</dbReference>
<keyword evidence="2" id="KW-0808">Transferase</keyword>
<reference evidence="2 3" key="1">
    <citation type="submission" date="2018-08" db="EMBL/GenBank/DDBJ databases">
        <title>Genomic Encyclopedia of Type Strains, Phase III (KMG-III): the genomes of soil and plant-associated and newly described type strains.</title>
        <authorList>
            <person name="Whitman W."/>
        </authorList>
    </citation>
    <scope>NUCLEOTIDE SEQUENCE [LARGE SCALE GENOMIC DNA]</scope>
    <source>
        <strain evidence="2 3">CGMCC 1.10966</strain>
    </source>
</reference>
<dbReference type="CDD" id="cd03801">
    <property type="entry name" value="GT4_PimA-like"/>
    <property type="match status" value="1"/>
</dbReference>
<dbReference type="RefSeq" id="WP_116188273.1">
    <property type="nucleotide sequence ID" value="NZ_QTTN01000006.1"/>
</dbReference>
<comment type="caution">
    <text evidence="2">The sequence shown here is derived from an EMBL/GenBank/DDBJ whole genome shotgun (WGS) entry which is preliminary data.</text>
</comment>
<evidence type="ECO:0000259" key="1">
    <source>
        <dbReference type="Pfam" id="PF13524"/>
    </source>
</evidence>
<dbReference type="Gene3D" id="3.40.50.2000">
    <property type="entry name" value="Glycogen Phosphorylase B"/>
    <property type="match status" value="2"/>
</dbReference>
<dbReference type="Proteomes" id="UP000256304">
    <property type="component" value="Unassembled WGS sequence"/>
</dbReference>
<dbReference type="Pfam" id="PF13692">
    <property type="entry name" value="Glyco_trans_1_4"/>
    <property type="match status" value="1"/>
</dbReference>
<dbReference type="AlphaFoldDB" id="A0A3D9SJP0"/>
<dbReference type="EMBL" id="QTTN01000006">
    <property type="protein sequence ID" value="REE90523.1"/>
    <property type="molecule type" value="Genomic_DNA"/>
</dbReference>
<accession>A0A3D9SJP0</accession>